<reference evidence="2 3" key="1">
    <citation type="journal article" date="2013" name="Proc. Natl. Acad. Sci. U.S.A.">
        <title>Fine-scale variation in meiotic recombination in Mimulus inferred from population shotgun sequencing.</title>
        <authorList>
            <person name="Hellsten U."/>
            <person name="Wright K.M."/>
            <person name="Jenkins J."/>
            <person name="Shu S."/>
            <person name="Yuan Y."/>
            <person name="Wessler S.R."/>
            <person name="Schmutz J."/>
            <person name="Willis J.H."/>
            <person name="Rokhsar D.S."/>
        </authorList>
    </citation>
    <scope>NUCLEOTIDE SEQUENCE [LARGE SCALE GENOMIC DNA]</scope>
    <source>
        <strain evidence="3">cv. DUN x IM62</strain>
    </source>
</reference>
<dbReference type="PANTHER" id="PTHR47877:SF3">
    <property type="entry name" value="LATE EMBRYOGENESIS ABUNDANT DOMAIN-CONTAINING PROTEIN _ LEA DOMAIN-CONTAINING PROTEIN"/>
    <property type="match status" value="1"/>
</dbReference>
<feature type="non-terminal residue" evidence="2">
    <location>
        <position position="1"/>
    </location>
</feature>
<evidence type="ECO:0000313" key="2">
    <source>
        <dbReference type="EMBL" id="EYU30783.1"/>
    </source>
</evidence>
<keyword evidence="3" id="KW-1185">Reference proteome</keyword>
<proteinExistence type="predicted"/>
<gene>
    <name evidence="2" type="ORF">MIMGU_mgv1a025154mg</name>
</gene>
<feature type="compositionally biased region" description="Gly residues" evidence="1">
    <location>
        <begin position="453"/>
        <end position="462"/>
    </location>
</feature>
<dbReference type="PhylomeDB" id="A0A022QTY8"/>
<evidence type="ECO:0000256" key="1">
    <source>
        <dbReference type="SAM" id="MobiDB-lite"/>
    </source>
</evidence>
<sequence>LEEKMSSEQARRENHVRDERKIEVEKDRVPKMTTHFESLAEKTKGDQDTLPHHHHVERVSVPVRVGGVQYSSSVESHDESDKIGPHKEDKQAPPSLEEISKMRGAAQQNSLEAIRAAEDRYNKAKDQTTTGHGQAQGGGGIQTRTQTQTNKGGGGAFMEKTQQQPQEAKDVISSQGHQPKDVTAPKAAAAALMEKTQQAKEYAAHKATEAKDVISSKSGTAMEKAQQAKGVIAPKAAALKDIALEKGQTAAQYAAEKAKAAKDTAVDTSMVAAQYAGEKAVAAKDVTVESGKGAAGYAGKVAVGVKDQAVVAGWGAAHYTLEKVAEATKTVAGVTSSVAGYTGEKAVVAKDKVAGVGQTVVGYAGDTIAAVKDAVVSTEEKAAEFTARKKADAEKELSEEIQGGEAFPGKEEHGTRGKTETESEKVKEYSHGGGGEEWGQKIQHEESDEQEQQGGGGGGGGVFQAIGETIVEIGQTTKDLLVGQYPSADVMEKPRHESKGDPQPYAGAGEGI</sequence>
<name>A0A022QTY8_ERYGU</name>
<feature type="compositionally biased region" description="Polar residues" evidence="1">
    <location>
        <begin position="160"/>
        <end position="177"/>
    </location>
</feature>
<feature type="compositionally biased region" description="Basic and acidic residues" evidence="1">
    <location>
        <begin position="490"/>
        <end position="500"/>
    </location>
</feature>
<feature type="compositionally biased region" description="Basic and acidic residues" evidence="1">
    <location>
        <begin position="75"/>
        <end position="91"/>
    </location>
</feature>
<feature type="region of interest" description="Disordered" evidence="1">
    <location>
        <begin position="390"/>
        <end position="463"/>
    </location>
</feature>
<feature type="compositionally biased region" description="Basic and acidic residues" evidence="1">
    <location>
        <begin position="408"/>
        <end position="430"/>
    </location>
</feature>
<organism evidence="2 3">
    <name type="scientific">Erythranthe guttata</name>
    <name type="common">Yellow monkey flower</name>
    <name type="synonym">Mimulus guttatus</name>
    <dbReference type="NCBI Taxonomy" id="4155"/>
    <lineage>
        <taxon>Eukaryota</taxon>
        <taxon>Viridiplantae</taxon>
        <taxon>Streptophyta</taxon>
        <taxon>Embryophyta</taxon>
        <taxon>Tracheophyta</taxon>
        <taxon>Spermatophyta</taxon>
        <taxon>Magnoliopsida</taxon>
        <taxon>eudicotyledons</taxon>
        <taxon>Gunneridae</taxon>
        <taxon>Pentapetalae</taxon>
        <taxon>asterids</taxon>
        <taxon>lamiids</taxon>
        <taxon>Lamiales</taxon>
        <taxon>Phrymaceae</taxon>
        <taxon>Erythranthe</taxon>
    </lineage>
</organism>
<dbReference type="EMBL" id="KI631018">
    <property type="protein sequence ID" value="EYU30783.1"/>
    <property type="molecule type" value="Genomic_DNA"/>
</dbReference>
<evidence type="ECO:0008006" key="4">
    <source>
        <dbReference type="Google" id="ProtNLM"/>
    </source>
</evidence>
<dbReference type="GO" id="GO:0009631">
    <property type="term" value="P:cold acclimation"/>
    <property type="evidence" value="ECO:0000318"/>
    <property type="project" value="GO_Central"/>
</dbReference>
<dbReference type="eggNOG" id="ENOG502RZ8A">
    <property type="taxonomic scope" value="Eukaryota"/>
</dbReference>
<dbReference type="PANTHER" id="PTHR47877">
    <property type="entry name" value="LATE EMBRYOGENESIS ABUNDANT DOMAIN-CONTAINING PROTEIN / LEA DOMAIN-CONTAINING PROTEIN"/>
    <property type="match status" value="1"/>
</dbReference>
<protein>
    <recommendedName>
        <fullName evidence="4">Seed biotin-containing protein SBP65</fullName>
    </recommendedName>
</protein>
<feature type="region of interest" description="Disordered" evidence="1">
    <location>
        <begin position="1"/>
        <end position="181"/>
    </location>
</feature>
<feature type="compositionally biased region" description="Basic and acidic residues" evidence="1">
    <location>
        <begin position="1"/>
        <end position="30"/>
    </location>
</feature>
<dbReference type="STRING" id="4155.A0A022QTY8"/>
<accession>A0A022QTY8</accession>
<dbReference type="Proteomes" id="UP000030748">
    <property type="component" value="Unassembled WGS sequence"/>
</dbReference>
<feature type="compositionally biased region" description="Basic and acidic residues" evidence="1">
    <location>
        <begin position="115"/>
        <end position="126"/>
    </location>
</feature>
<feature type="region of interest" description="Disordered" evidence="1">
    <location>
        <begin position="485"/>
        <end position="512"/>
    </location>
</feature>
<evidence type="ECO:0000313" key="3">
    <source>
        <dbReference type="Proteomes" id="UP000030748"/>
    </source>
</evidence>
<dbReference type="AlphaFoldDB" id="A0A022QTY8"/>
<feature type="compositionally biased region" description="Basic and acidic residues" evidence="1">
    <location>
        <begin position="38"/>
        <end position="51"/>
    </location>
</feature>